<keyword evidence="3" id="KW-1185">Reference proteome</keyword>
<organism evidence="2 3">
    <name type="scientific">Corchorus capsularis</name>
    <name type="common">Jute</name>
    <dbReference type="NCBI Taxonomy" id="210143"/>
    <lineage>
        <taxon>Eukaryota</taxon>
        <taxon>Viridiplantae</taxon>
        <taxon>Streptophyta</taxon>
        <taxon>Embryophyta</taxon>
        <taxon>Tracheophyta</taxon>
        <taxon>Spermatophyta</taxon>
        <taxon>Magnoliopsida</taxon>
        <taxon>eudicotyledons</taxon>
        <taxon>Gunneridae</taxon>
        <taxon>Pentapetalae</taxon>
        <taxon>rosids</taxon>
        <taxon>malvids</taxon>
        <taxon>Malvales</taxon>
        <taxon>Malvaceae</taxon>
        <taxon>Grewioideae</taxon>
        <taxon>Apeibeae</taxon>
        <taxon>Corchorus</taxon>
    </lineage>
</organism>
<dbReference type="EMBL" id="AWWV01012275">
    <property type="protein sequence ID" value="OMO68047.1"/>
    <property type="molecule type" value="Genomic_DNA"/>
</dbReference>
<name>A0A1R3HCH6_COCAP</name>
<protein>
    <submittedName>
        <fullName evidence="2">Uncharacterized protein</fullName>
    </submittedName>
</protein>
<accession>A0A1R3HCH6</accession>
<reference evidence="2 3" key="1">
    <citation type="submission" date="2013-09" db="EMBL/GenBank/DDBJ databases">
        <title>Corchorus capsularis genome sequencing.</title>
        <authorList>
            <person name="Alam M."/>
            <person name="Haque M.S."/>
            <person name="Islam M.S."/>
            <person name="Emdad E.M."/>
            <person name="Islam M.M."/>
            <person name="Ahmed B."/>
            <person name="Halim A."/>
            <person name="Hossen Q.M.M."/>
            <person name="Hossain M.Z."/>
            <person name="Ahmed R."/>
            <person name="Khan M.M."/>
            <person name="Islam R."/>
            <person name="Rashid M.M."/>
            <person name="Khan S.A."/>
            <person name="Rahman M.S."/>
            <person name="Alam M."/>
        </authorList>
    </citation>
    <scope>NUCLEOTIDE SEQUENCE [LARGE SCALE GENOMIC DNA]</scope>
    <source>
        <strain evidence="3">cv. CVL-1</strain>
        <tissue evidence="2">Whole seedling</tissue>
    </source>
</reference>
<evidence type="ECO:0000313" key="2">
    <source>
        <dbReference type="EMBL" id="OMO68047.1"/>
    </source>
</evidence>
<dbReference type="AlphaFoldDB" id="A0A1R3HCH6"/>
<dbReference type="Proteomes" id="UP000188268">
    <property type="component" value="Unassembled WGS sequence"/>
</dbReference>
<sequence>LVMISDQGDQAEPPELQAKPHC</sequence>
<feature type="region of interest" description="Disordered" evidence="1">
    <location>
        <begin position="1"/>
        <end position="22"/>
    </location>
</feature>
<evidence type="ECO:0000256" key="1">
    <source>
        <dbReference type="SAM" id="MobiDB-lite"/>
    </source>
</evidence>
<feature type="non-terminal residue" evidence="2">
    <location>
        <position position="1"/>
    </location>
</feature>
<proteinExistence type="predicted"/>
<comment type="caution">
    <text evidence="2">The sequence shown here is derived from an EMBL/GenBank/DDBJ whole genome shotgun (WGS) entry which is preliminary data.</text>
</comment>
<evidence type="ECO:0000313" key="3">
    <source>
        <dbReference type="Proteomes" id="UP000188268"/>
    </source>
</evidence>
<gene>
    <name evidence="2" type="ORF">CCACVL1_20106</name>
</gene>